<sequence length="370" mass="39556">MLDRDERISVSEDMVEVDSPSGAAAPSPVAQQPSEKAPRKWLKRVVMVSVPLALAVAGGYYWLSGGRYVSTDNAYVQQDKVAVTSEVGGPIIDVRAAENMAVKAGDVLFRIDPEPYELAVRQADADIAGAEVSVATLASEARSTGVGIAAAQDAIDYARIDLERQQALMARGFTTKARLDEAERRVQMAREQLRAAQADAADARAKLATGSAVPGVNPAIAQARVRRETAALNLARTVVRAPVSGRVVQADRLQKGQAMVVGLPALTLVVDDRSWIEANFKETDLDHMRVGQAAEVTLDAYPDLKLTGRVESIGAGTGAEFSVLPAQNATGNWVKVTQRVPVRIRLDKPADRRLIAGLSAEVTVDTGKRK</sequence>
<feature type="compositionally biased region" description="Low complexity" evidence="3">
    <location>
        <begin position="19"/>
        <end position="34"/>
    </location>
</feature>
<keyword evidence="4" id="KW-0812">Transmembrane</keyword>
<dbReference type="Gene3D" id="1.10.287.470">
    <property type="entry name" value="Helix hairpin bin"/>
    <property type="match status" value="1"/>
</dbReference>
<dbReference type="RefSeq" id="WP_110299776.1">
    <property type="nucleotide sequence ID" value="NZ_QJJM01000012.1"/>
</dbReference>
<reference evidence="7 8" key="1">
    <citation type="submission" date="2018-05" db="EMBL/GenBank/DDBJ databases">
        <title>Genomic Encyclopedia of Type Strains, Phase IV (KMG-IV): sequencing the most valuable type-strain genomes for metagenomic binning, comparative biology and taxonomic classification.</title>
        <authorList>
            <person name="Goeker M."/>
        </authorList>
    </citation>
    <scope>NUCLEOTIDE SEQUENCE [LARGE SCALE GENOMIC DNA]</scope>
    <source>
        <strain evidence="7 8">DSM 3183</strain>
    </source>
</reference>
<dbReference type="PANTHER" id="PTHR30386">
    <property type="entry name" value="MEMBRANE FUSION SUBUNIT OF EMRAB-TOLC MULTIDRUG EFFLUX PUMP"/>
    <property type="match status" value="1"/>
</dbReference>
<comment type="subcellular location">
    <subcellularLocation>
        <location evidence="1">Cell envelope</location>
    </subcellularLocation>
</comment>
<keyword evidence="2" id="KW-0175">Coiled coil</keyword>
<organism evidence="7 8">
    <name type="scientific">Blastomonas natatoria</name>
    <dbReference type="NCBI Taxonomy" id="34015"/>
    <lineage>
        <taxon>Bacteria</taxon>
        <taxon>Pseudomonadati</taxon>
        <taxon>Pseudomonadota</taxon>
        <taxon>Alphaproteobacteria</taxon>
        <taxon>Sphingomonadales</taxon>
        <taxon>Sphingomonadaceae</taxon>
        <taxon>Blastomonas</taxon>
    </lineage>
</organism>
<evidence type="ECO:0000259" key="6">
    <source>
        <dbReference type="Pfam" id="PF25963"/>
    </source>
</evidence>
<dbReference type="InterPro" id="IPR058634">
    <property type="entry name" value="AaeA-lik-b-barrel"/>
</dbReference>
<dbReference type="InterPro" id="IPR058625">
    <property type="entry name" value="MdtA-like_BSH"/>
</dbReference>
<protein>
    <submittedName>
        <fullName evidence="7">Membrane fusion protein (Multidrug efflux system)</fullName>
    </submittedName>
</protein>
<proteinExistence type="predicted"/>
<feature type="domain" description="Multidrug resistance protein MdtA-like barrel-sandwich hybrid" evidence="5">
    <location>
        <begin position="80"/>
        <end position="263"/>
    </location>
</feature>
<keyword evidence="8" id="KW-1185">Reference proteome</keyword>
<dbReference type="GO" id="GO:0030313">
    <property type="term" value="C:cell envelope"/>
    <property type="evidence" value="ECO:0007669"/>
    <property type="project" value="UniProtKB-SubCell"/>
</dbReference>
<dbReference type="GO" id="GO:0055085">
    <property type="term" value="P:transmembrane transport"/>
    <property type="evidence" value="ECO:0007669"/>
    <property type="project" value="InterPro"/>
</dbReference>
<feature type="domain" description="p-hydroxybenzoic acid efflux pump subunit AaeA-like beta-barrel" evidence="6">
    <location>
        <begin position="276"/>
        <end position="364"/>
    </location>
</feature>
<dbReference type="PANTHER" id="PTHR30386:SF19">
    <property type="entry name" value="MULTIDRUG EXPORT PROTEIN EMRA-RELATED"/>
    <property type="match status" value="1"/>
</dbReference>
<evidence type="ECO:0000256" key="3">
    <source>
        <dbReference type="SAM" id="MobiDB-lite"/>
    </source>
</evidence>
<dbReference type="InterPro" id="IPR050739">
    <property type="entry name" value="MFP"/>
</dbReference>
<dbReference type="Gene3D" id="2.40.50.100">
    <property type="match status" value="1"/>
</dbReference>
<evidence type="ECO:0000259" key="5">
    <source>
        <dbReference type="Pfam" id="PF25917"/>
    </source>
</evidence>
<gene>
    <name evidence="7" type="ORF">C7451_11290</name>
</gene>
<feature type="coiled-coil region" evidence="2">
    <location>
        <begin position="179"/>
        <end position="206"/>
    </location>
</feature>
<evidence type="ECO:0000313" key="7">
    <source>
        <dbReference type="EMBL" id="PXW71646.1"/>
    </source>
</evidence>
<keyword evidence="4" id="KW-0472">Membrane</keyword>
<dbReference type="EMBL" id="QJJM01000012">
    <property type="protein sequence ID" value="PXW71646.1"/>
    <property type="molecule type" value="Genomic_DNA"/>
</dbReference>
<evidence type="ECO:0000256" key="1">
    <source>
        <dbReference type="ARBA" id="ARBA00004196"/>
    </source>
</evidence>
<dbReference type="AlphaFoldDB" id="A0A2V3UTQ0"/>
<comment type="caution">
    <text evidence="7">The sequence shown here is derived from an EMBL/GenBank/DDBJ whole genome shotgun (WGS) entry which is preliminary data.</text>
</comment>
<keyword evidence="4" id="KW-1133">Transmembrane helix</keyword>
<dbReference type="OrthoDB" id="9811754at2"/>
<dbReference type="Pfam" id="PF25917">
    <property type="entry name" value="BSH_RND"/>
    <property type="match status" value="1"/>
</dbReference>
<dbReference type="SUPFAM" id="SSF111369">
    <property type="entry name" value="HlyD-like secretion proteins"/>
    <property type="match status" value="1"/>
</dbReference>
<name>A0A2V3UTQ0_9SPHN</name>
<evidence type="ECO:0000256" key="4">
    <source>
        <dbReference type="SAM" id="Phobius"/>
    </source>
</evidence>
<dbReference type="Proteomes" id="UP000248014">
    <property type="component" value="Unassembled WGS sequence"/>
</dbReference>
<evidence type="ECO:0000313" key="8">
    <source>
        <dbReference type="Proteomes" id="UP000248014"/>
    </source>
</evidence>
<dbReference type="Gene3D" id="2.40.30.170">
    <property type="match status" value="1"/>
</dbReference>
<feature type="compositionally biased region" description="Basic and acidic residues" evidence="3">
    <location>
        <begin position="1"/>
        <end position="10"/>
    </location>
</feature>
<feature type="transmembrane region" description="Helical" evidence="4">
    <location>
        <begin position="45"/>
        <end position="63"/>
    </location>
</feature>
<feature type="region of interest" description="Disordered" evidence="3">
    <location>
        <begin position="1"/>
        <end position="35"/>
    </location>
</feature>
<dbReference type="Pfam" id="PF25963">
    <property type="entry name" value="Beta-barrel_AAEA"/>
    <property type="match status" value="1"/>
</dbReference>
<evidence type="ECO:0000256" key="2">
    <source>
        <dbReference type="SAM" id="Coils"/>
    </source>
</evidence>
<accession>A0A2V3UTQ0</accession>